<dbReference type="InterPro" id="IPR028082">
    <property type="entry name" value="Peripla_BP_I"/>
</dbReference>
<keyword evidence="1" id="KW-0805">Transcription regulation</keyword>
<protein>
    <submittedName>
        <fullName evidence="5">LacI family DNA-binding transcriptional regulator</fullName>
    </submittedName>
</protein>
<dbReference type="InterPro" id="IPR000843">
    <property type="entry name" value="HTH_LacI"/>
</dbReference>
<comment type="caution">
    <text evidence="5">The sequence shown here is derived from an EMBL/GenBank/DDBJ whole genome shotgun (WGS) entry which is preliminary data.</text>
</comment>
<proteinExistence type="predicted"/>
<evidence type="ECO:0000256" key="3">
    <source>
        <dbReference type="ARBA" id="ARBA00023163"/>
    </source>
</evidence>
<dbReference type="SMART" id="SM00354">
    <property type="entry name" value="HTH_LACI"/>
    <property type="match status" value="1"/>
</dbReference>
<name>A0A844H5G4_9RHOB</name>
<dbReference type="CDD" id="cd01575">
    <property type="entry name" value="PBP1_GntR"/>
    <property type="match status" value="1"/>
</dbReference>
<dbReference type="RefSeq" id="WP_155063292.1">
    <property type="nucleotide sequence ID" value="NZ_WMIF01000003.1"/>
</dbReference>
<keyword evidence="6" id="KW-1185">Reference proteome</keyword>
<evidence type="ECO:0000313" key="6">
    <source>
        <dbReference type="Proteomes" id="UP000442533"/>
    </source>
</evidence>
<dbReference type="SUPFAM" id="SSF47413">
    <property type="entry name" value="lambda repressor-like DNA-binding domains"/>
    <property type="match status" value="1"/>
</dbReference>
<keyword evidence="3" id="KW-0804">Transcription</keyword>
<keyword evidence="2 5" id="KW-0238">DNA-binding</keyword>
<dbReference type="GO" id="GO:0000976">
    <property type="term" value="F:transcription cis-regulatory region binding"/>
    <property type="evidence" value="ECO:0007669"/>
    <property type="project" value="TreeGrafter"/>
</dbReference>
<dbReference type="PROSITE" id="PS50932">
    <property type="entry name" value="HTH_LACI_2"/>
    <property type="match status" value="1"/>
</dbReference>
<dbReference type="Gene3D" id="1.10.260.40">
    <property type="entry name" value="lambda repressor-like DNA-binding domains"/>
    <property type="match status" value="1"/>
</dbReference>
<dbReference type="Pfam" id="PF00356">
    <property type="entry name" value="LacI"/>
    <property type="match status" value="1"/>
</dbReference>
<dbReference type="CDD" id="cd01392">
    <property type="entry name" value="HTH_LacI"/>
    <property type="match status" value="1"/>
</dbReference>
<dbReference type="Gene3D" id="3.40.50.2300">
    <property type="match status" value="2"/>
</dbReference>
<dbReference type="AlphaFoldDB" id="A0A844H5G4"/>
<accession>A0A844H5G4</accession>
<organism evidence="5 6">
    <name type="scientific">Paracoccus limosus</name>
    <dbReference type="NCBI Taxonomy" id="913252"/>
    <lineage>
        <taxon>Bacteria</taxon>
        <taxon>Pseudomonadati</taxon>
        <taxon>Pseudomonadota</taxon>
        <taxon>Alphaproteobacteria</taxon>
        <taxon>Rhodobacterales</taxon>
        <taxon>Paracoccaceae</taxon>
        <taxon>Paracoccus</taxon>
    </lineage>
</organism>
<dbReference type="Pfam" id="PF13377">
    <property type="entry name" value="Peripla_BP_3"/>
    <property type="match status" value="1"/>
</dbReference>
<evidence type="ECO:0000256" key="2">
    <source>
        <dbReference type="ARBA" id="ARBA00023125"/>
    </source>
</evidence>
<feature type="domain" description="HTH lacI-type" evidence="4">
    <location>
        <begin position="6"/>
        <end position="60"/>
    </location>
</feature>
<dbReference type="InterPro" id="IPR046335">
    <property type="entry name" value="LacI/GalR-like_sensor"/>
</dbReference>
<evidence type="ECO:0000313" key="5">
    <source>
        <dbReference type="EMBL" id="MTH33737.1"/>
    </source>
</evidence>
<dbReference type="EMBL" id="WMIF01000003">
    <property type="protein sequence ID" value="MTH33737.1"/>
    <property type="molecule type" value="Genomic_DNA"/>
</dbReference>
<dbReference type="OrthoDB" id="7170131at2"/>
<dbReference type="PANTHER" id="PTHR30146:SF33">
    <property type="entry name" value="TRANSCRIPTIONAL REGULATOR"/>
    <property type="match status" value="1"/>
</dbReference>
<dbReference type="SUPFAM" id="SSF53822">
    <property type="entry name" value="Periplasmic binding protein-like I"/>
    <property type="match status" value="1"/>
</dbReference>
<reference evidence="5 6" key="1">
    <citation type="submission" date="2019-11" db="EMBL/GenBank/DDBJ databases">
        <authorList>
            <person name="Dong K."/>
        </authorList>
    </citation>
    <scope>NUCLEOTIDE SEQUENCE [LARGE SCALE GENOMIC DNA]</scope>
    <source>
        <strain evidence="5 6">JCM 17370</strain>
    </source>
</reference>
<evidence type="ECO:0000256" key="1">
    <source>
        <dbReference type="ARBA" id="ARBA00023015"/>
    </source>
</evidence>
<evidence type="ECO:0000259" key="4">
    <source>
        <dbReference type="PROSITE" id="PS50932"/>
    </source>
</evidence>
<dbReference type="Proteomes" id="UP000442533">
    <property type="component" value="Unassembled WGS sequence"/>
</dbReference>
<sequence>MKLPRVTMGDVAQAAGVSPMTVSNTFKYPQRVQEQTRLRVLASAHELGYVPNLVAGNLAAGESRVIGGTIPSIRNSSFYKYVLGMQQAVNLQGYKLVLMLADTIAQEREAVETLIGLRVAGLVLVGNEHDPATVSLLRKVDVPVVESWTHGDAMDMGVGYDTAEATRRAVRLLLARGRRRIALIIHEGGAARRFTERVPAFRDEMARAGLPGDLVQSVQITDGFGAGPVALGALLARAADLEAVICPTDVVAAGILFECQRRGIAVPDDLAVAGWGDYEVSSEMTPQLTTIGPNAAEMGTEAVDLLIRRVQGQPIRNRLVDTGFTLIERASTGG</sequence>
<dbReference type="InterPro" id="IPR010982">
    <property type="entry name" value="Lambda_DNA-bd_dom_sf"/>
</dbReference>
<gene>
    <name evidence="5" type="ORF">GL279_03915</name>
</gene>
<dbReference type="GO" id="GO:0003700">
    <property type="term" value="F:DNA-binding transcription factor activity"/>
    <property type="evidence" value="ECO:0007669"/>
    <property type="project" value="TreeGrafter"/>
</dbReference>
<dbReference type="PANTHER" id="PTHR30146">
    <property type="entry name" value="LACI-RELATED TRANSCRIPTIONAL REPRESSOR"/>
    <property type="match status" value="1"/>
</dbReference>